<evidence type="ECO:0008006" key="3">
    <source>
        <dbReference type="Google" id="ProtNLM"/>
    </source>
</evidence>
<protein>
    <recommendedName>
        <fullName evidence="3">Lipoprotein</fullName>
    </recommendedName>
</protein>
<accession>A0A2S8AEJ3</accession>
<gene>
    <name evidence="1" type="ORF">C4S77_04305</name>
</gene>
<evidence type="ECO:0000313" key="1">
    <source>
        <dbReference type="EMBL" id="PQL93780.1"/>
    </source>
</evidence>
<proteinExistence type="predicted"/>
<comment type="caution">
    <text evidence="1">The sequence shown here is derived from an EMBL/GenBank/DDBJ whole genome shotgun (WGS) entry which is preliminary data.</text>
</comment>
<dbReference type="AlphaFoldDB" id="A0A2S8AEJ3"/>
<reference evidence="1 2" key="1">
    <citation type="submission" date="2018-02" db="EMBL/GenBank/DDBJ databases">
        <title>Genome sequences of Apibacter spp., gut symbionts of Asian honey bees.</title>
        <authorList>
            <person name="Kwong W.K."/>
            <person name="Steele M.I."/>
            <person name="Moran N.A."/>
        </authorList>
    </citation>
    <scope>NUCLEOTIDE SEQUENCE [LARGE SCALE GENOMIC DNA]</scope>
    <source>
        <strain evidence="2">wkB301</strain>
    </source>
</reference>
<sequence length="128" mass="14991">MRKVVILSISILLLYGCKGFLKDIDLNRKIIESSKYKIVWYTKGSFSVTKVYPEYIKIINKEEKTNNVIEENAIDDINLLLGDTLEITYGRNYILNKDKKDTVINDLLIRYQDSKLDNNSTVRFKTFE</sequence>
<keyword evidence="2" id="KW-1185">Reference proteome</keyword>
<dbReference type="PROSITE" id="PS51257">
    <property type="entry name" value="PROKAR_LIPOPROTEIN"/>
    <property type="match status" value="1"/>
</dbReference>
<evidence type="ECO:0000313" key="2">
    <source>
        <dbReference type="Proteomes" id="UP000238042"/>
    </source>
</evidence>
<name>A0A2S8AEJ3_9FLAO</name>
<dbReference type="EMBL" id="PSZM01000028">
    <property type="protein sequence ID" value="PQL93780.1"/>
    <property type="molecule type" value="Genomic_DNA"/>
</dbReference>
<organism evidence="1 2">
    <name type="scientific">Apibacter adventoris</name>
    <dbReference type="NCBI Taxonomy" id="1679466"/>
    <lineage>
        <taxon>Bacteria</taxon>
        <taxon>Pseudomonadati</taxon>
        <taxon>Bacteroidota</taxon>
        <taxon>Flavobacteriia</taxon>
        <taxon>Flavobacteriales</taxon>
        <taxon>Weeksellaceae</taxon>
        <taxon>Apibacter</taxon>
    </lineage>
</organism>
<dbReference type="RefSeq" id="WP_105246319.1">
    <property type="nucleotide sequence ID" value="NZ_PSZM01000028.1"/>
</dbReference>
<dbReference type="Proteomes" id="UP000238042">
    <property type="component" value="Unassembled WGS sequence"/>
</dbReference>